<dbReference type="InterPro" id="IPR038107">
    <property type="entry name" value="Glycos_transf_N_sf"/>
</dbReference>
<evidence type="ECO:0000313" key="14">
    <source>
        <dbReference type="EMBL" id="RDD80301.1"/>
    </source>
</evidence>
<dbReference type="FunFam" id="3.40.50.2000:FF:000032">
    <property type="entry name" value="3-deoxy-D-manno-octulosonic acid transferase"/>
    <property type="match status" value="1"/>
</dbReference>
<evidence type="ECO:0000256" key="3">
    <source>
        <dbReference type="ARBA" id="ARBA00006380"/>
    </source>
</evidence>
<feature type="active site" description="Proton acceptor" evidence="10">
    <location>
        <position position="59"/>
    </location>
</feature>
<dbReference type="GO" id="GO:0043842">
    <property type="term" value="F:Kdo transferase activity"/>
    <property type="evidence" value="ECO:0007669"/>
    <property type="project" value="UniProtKB-EC"/>
</dbReference>
<evidence type="ECO:0000313" key="15">
    <source>
        <dbReference type="Proteomes" id="UP000253782"/>
    </source>
</evidence>
<dbReference type="InterPro" id="IPR039901">
    <property type="entry name" value="Kdotransferase"/>
</dbReference>
<keyword evidence="7" id="KW-0812">Transmembrane</keyword>
<comment type="similarity">
    <text evidence="3">Belongs to the glycosyltransferase group 1 family. Glycosyltransferase 30 subfamily.</text>
</comment>
<dbReference type="EC" id="2.4.99.12" evidence="4 12"/>
<dbReference type="NCBIfam" id="NF004388">
    <property type="entry name" value="PRK05749.1-4"/>
    <property type="match status" value="1"/>
</dbReference>
<keyword evidence="12" id="KW-0472">Membrane</keyword>
<dbReference type="Gene3D" id="3.40.50.2000">
    <property type="entry name" value="Glycogen Phosphorylase B"/>
    <property type="match status" value="1"/>
</dbReference>
<dbReference type="RefSeq" id="WP_114846871.1">
    <property type="nucleotide sequence ID" value="NZ_JBHSPE010000012.1"/>
</dbReference>
<dbReference type="Pfam" id="PF04413">
    <property type="entry name" value="Glycos_transf_N"/>
    <property type="match status" value="1"/>
</dbReference>
<dbReference type="Gene3D" id="3.40.50.11720">
    <property type="entry name" value="3-Deoxy-D-manno-octulosonic-acid transferase, N-terminal domain"/>
    <property type="match status" value="1"/>
</dbReference>
<evidence type="ECO:0000256" key="9">
    <source>
        <dbReference type="ARBA" id="ARBA00049183"/>
    </source>
</evidence>
<dbReference type="PANTHER" id="PTHR42755">
    <property type="entry name" value="3-DEOXY-MANNO-OCTULOSONATE CYTIDYLYLTRANSFERASE"/>
    <property type="match status" value="1"/>
</dbReference>
<feature type="domain" description="3-deoxy-D-manno-octulosonic-acid transferase N-terminal" evidence="13">
    <location>
        <begin position="33"/>
        <end position="210"/>
    </location>
</feature>
<gene>
    <name evidence="14" type="ORF">DVJ77_17775</name>
</gene>
<evidence type="ECO:0000256" key="11">
    <source>
        <dbReference type="PIRSR" id="PIRSR639901-2"/>
    </source>
</evidence>
<dbReference type="GO" id="GO:0009245">
    <property type="term" value="P:lipid A biosynthetic process"/>
    <property type="evidence" value="ECO:0007669"/>
    <property type="project" value="TreeGrafter"/>
</dbReference>
<comment type="function">
    <text evidence="12">Involved in lipopolysaccharide (LPS) biosynthesis. Catalyzes the transfer of 3-deoxy-D-manno-octulosonate (Kdo) residue(s) from CMP-Kdo to lipid IV(A), the tetraacyldisaccharide-1,4'-bisphosphate precursor of lipid A.</text>
</comment>
<dbReference type="UniPathway" id="UPA00958"/>
<evidence type="ECO:0000259" key="13">
    <source>
        <dbReference type="Pfam" id="PF04413"/>
    </source>
</evidence>
<dbReference type="InterPro" id="IPR007507">
    <property type="entry name" value="Glycos_transf_N"/>
</dbReference>
<keyword evidence="15" id="KW-1185">Reference proteome</keyword>
<feature type="site" description="Transition state stabilizer" evidence="11">
    <location>
        <position position="207"/>
    </location>
</feature>
<dbReference type="FunFam" id="3.40.50.11720:FF:000001">
    <property type="entry name" value="3-deoxy-D-manno-octulosonic acid transferase"/>
    <property type="match status" value="1"/>
</dbReference>
<evidence type="ECO:0000256" key="10">
    <source>
        <dbReference type="PIRSR" id="PIRSR639901-1"/>
    </source>
</evidence>
<comment type="catalytic activity">
    <reaction evidence="9 12">
        <text>lipid IVA (E. coli) + CMP-3-deoxy-beta-D-manno-octulosonate = alpha-Kdo-(2-&gt;6)-lipid IVA (E. coli) + CMP + H(+)</text>
        <dbReference type="Rhea" id="RHEA:28066"/>
        <dbReference type="ChEBI" id="CHEBI:15378"/>
        <dbReference type="ChEBI" id="CHEBI:58603"/>
        <dbReference type="ChEBI" id="CHEBI:60364"/>
        <dbReference type="ChEBI" id="CHEBI:60377"/>
        <dbReference type="ChEBI" id="CHEBI:85987"/>
        <dbReference type="EC" id="2.4.99.12"/>
    </reaction>
</comment>
<dbReference type="EMBL" id="QQAH01000018">
    <property type="protein sequence ID" value="RDD80301.1"/>
    <property type="molecule type" value="Genomic_DNA"/>
</dbReference>
<accession>A0A369UIA7</accession>
<comment type="subcellular location">
    <subcellularLocation>
        <location evidence="1">Cell inner membrane</location>
        <topology evidence="1">Single-pass membrane protein</topology>
        <orientation evidence="1">Cytoplasmic side</orientation>
    </subcellularLocation>
    <subcellularLocation>
        <location evidence="12">Cell membrane</location>
    </subcellularLocation>
</comment>
<dbReference type="SUPFAM" id="SSF53756">
    <property type="entry name" value="UDP-Glycosyltransferase/glycogen phosphorylase"/>
    <property type="match status" value="1"/>
</dbReference>
<comment type="caution">
    <text evidence="14">The sequence shown here is derived from an EMBL/GenBank/DDBJ whole genome shotgun (WGS) entry which is preliminary data.</text>
</comment>
<evidence type="ECO:0000256" key="12">
    <source>
        <dbReference type="RuleBase" id="RU365103"/>
    </source>
</evidence>
<organism evidence="14 15">
    <name type="scientific">Dyella tabacisoli</name>
    <dbReference type="NCBI Taxonomy" id="2282381"/>
    <lineage>
        <taxon>Bacteria</taxon>
        <taxon>Pseudomonadati</taxon>
        <taxon>Pseudomonadota</taxon>
        <taxon>Gammaproteobacteria</taxon>
        <taxon>Lysobacterales</taxon>
        <taxon>Rhodanobacteraceae</taxon>
        <taxon>Dyella</taxon>
    </lineage>
</organism>
<protein>
    <recommendedName>
        <fullName evidence="5 12">3-deoxy-D-manno-octulosonic acid transferase</fullName>
        <shortName evidence="12">Kdo transferase</shortName>
        <ecNumber evidence="4 12">2.4.99.12</ecNumber>
    </recommendedName>
    <alternativeName>
        <fullName evidence="8 12">Lipid IV(A) 3-deoxy-D-manno-octulosonic acid transferase</fullName>
    </alternativeName>
</protein>
<name>A0A369UIA7_9GAMM</name>
<sequence length="421" mass="46925">MRYLYTLAMYLVTPFIMLRLLARGVRYRDYHRRWRERFGFPSAPAVSGSLWVHAVSVGEVNAAEPLIKALRDSYPNAPLVVTTVTPTGSERVRQLFGDSVVHVYLPYDLPFAVSRFLQRVRPRMAIIVETEIWPNLYFACRRRGIPLMIVNARLSERSLRGYRPMGGLVRSALSCVCLIAAQSRTDAARYRLLGADPATILVSGNMKFDMPVADDAVPAGEELRQQWGRLRPVWIAGSTHEGEELPVLEAHLEVLKRLPDALLLIAPRHPERFKMVEHSARSLGFSVATRSADRVPSASHQVFVIDAMGELMPFYAAADLAFVGGSLIPIGGHNVLEPAALSTPVLVGPHTFNFEEITLTLIREGGAARVKGKEQLGKEVLRLLLDTERRARMGASARIVFDSERGAVRRVMGLIDKQLQE</sequence>
<reference evidence="14 15" key="1">
    <citation type="submission" date="2018-07" db="EMBL/GenBank/DDBJ databases">
        <title>Dyella tabacisoli L4-6T, whole genome shotgun sequence.</title>
        <authorList>
            <person name="Zhou X.-K."/>
            <person name="Li W.-J."/>
            <person name="Duan Y.-Q."/>
        </authorList>
    </citation>
    <scope>NUCLEOTIDE SEQUENCE [LARGE SCALE GENOMIC DNA]</scope>
    <source>
        <strain evidence="14 15">L4-6</strain>
    </source>
</reference>
<keyword evidence="7" id="KW-0735">Signal-anchor</keyword>
<dbReference type="GO" id="GO:0005886">
    <property type="term" value="C:plasma membrane"/>
    <property type="evidence" value="ECO:0007669"/>
    <property type="project" value="UniProtKB-SubCell"/>
</dbReference>
<evidence type="ECO:0000256" key="8">
    <source>
        <dbReference type="ARBA" id="ARBA00031445"/>
    </source>
</evidence>
<evidence type="ECO:0000256" key="5">
    <source>
        <dbReference type="ARBA" id="ARBA00019077"/>
    </source>
</evidence>
<dbReference type="PANTHER" id="PTHR42755:SF1">
    <property type="entry name" value="3-DEOXY-D-MANNO-OCTULOSONIC ACID TRANSFERASE, MITOCHONDRIAL-RELATED"/>
    <property type="match status" value="1"/>
</dbReference>
<evidence type="ECO:0000256" key="6">
    <source>
        <dbReference type="ARBA" id="ARBA00022679"/>
    </source>
</evidence>
<evidence type="ECO:0000256" key="7">
    <source>
        <dbReference type="ARBA" id="ARBA00022968"/>
    </source>
</evidence>
<feature type="site" description="Transition state stabilizer" evidence="11">
    <location>
        <position position="129"/>
    </location>
</feature>
<evidence type="ECO:0000256" key="4">
    <source>
        <dbReference type="ARBA" id="ARBA00012621"/>
    </source>
</evidence>
<keyword evidence="12" id="KW-1003">Cell membrane</keyword>
<dbReference type="Proteomes" id="UP000253782">
    <property type="component" value="Unassembled WGS sequence"/>
</dbReference>
<evidence type="ECO:0000256" key="1">
    <source>
        <dbReference type="ARBA" id="ARBA00004388"/>
    </source>
</evidence>
<keyword evidence="6 12" id="KW-0808">Transferase</keyword>
<keyword evidence="12" id="KW-0448">Lipopolysaccharide biosynthesis</keyword>
<dbReference type="OrthoDB" id="9789797at2"/>
<comment type="pathway">
    <text evidence="2 12">Bacterial outer membrane biogenesis; LPS core biosynthesis.</text>
</comment>
<evidence type="ECO:0000256" key="2">
    <source>
        <dbReference type="ARBA" id="ARBA00004713"/>
    </source>
</evidence>
<dbReference type="GO" id="GO:0009244">
    <property type="term" value="P:lipopolysaccharide core region biosynthetic process"/>
    <property type="evidence" value="ECO:0007669"/>
    <property type="project" value="UniProtKB-UniRule"/>
</dbReference>
<dbReference type="AlphaFoldDB" id="A0A369UIA7"/>
<proteinExistence type="inferred from homology"/>